<dbReference type="PROSITE" id="PS50096">
    <property type="entry name" value="IQ"/>
    <property type="match status" value="2"/>
</dbReference>
<dbReference type="SMART" id="SM00015">
    <property type="entry name" value="IQ"/>
    <property type="match status" value="3"/>
</dbReference>
<dbReference type="InterPro" id="IPR000048">
    <property type="entry name" value="IQ_motif_EF-hand-BS"/>
</dbReference>
<organism evidence="1">
    <name type="scientific">Odontella aurita</name>
    <dbReference type="NCBI Taxonomy" id="265563"/>
    <lineage>
        <taxon>Eukaryota</taxon>
        <taxon>Sar</taxon>
        <taxon>Stramenopiles</taxon>
        <taxon>Ochrophyta</taxon>
        <taxon>Bacillariophyta</taxon>
        <taxon>Mediophyceae</taxon>
        <taxon>Biddulphiophycidae</taxon>
        <taxon>Eupodiscales</taxon>
        <taxon>Odontellaceae</taxon>
        <taxon>Odontella</taxon>
    </lineage>
</organism>
<proteinExistence type="predicted"/>
<sequence>MLNAAVFKIRKKKATFHRIKFGWDENSQIRAKSQAQTQAEEAAATRIQSRWRGWKRRRETLQKDQGGVHSGWIVQFKARYDGEIHSFETRAVVIQCFWRLTCSKEAVLIRRKQKQMEDIIDEKVELLHIQLREFLLVLRIQSCWRCHNARRLLRAARKDMKIRKEEERVEKMNKNARQIQSWFRRIRCRPWFRAADGSIMRQNQGESTASMLGQQQVWTLTTFERPDERPDYFHGGQAHMAW</sequence>
<dbReference type="Pfam" id="PF00612">
    <property type="entry name" value="IQ"/>
    <property type="match status" value="2"/>
</dbReference>
<protein>
    <submittedName>
        <fullName evidence="1">Uncharacterized protein</fullName>
    </submittedName>
</protein>
<accession>A0A7S4K049</accession>
<gene>
    <name evidence="1" type="ORF">OAUR00152_LOCUS36796</name>
</gene>
<dbReference type="Gene3D" id="1.20.5.190">
    <property type="match status" value="1"/>
</dbReference>
<dbReference type="EMBL" id="HBKQ01053432">
    <property type="protein sequence ID" value="CAE2279484.1"/>
    <property type="molecule type" value="Transcribed_RNA"/>
</dbReference>
<reference evidence="1" key="1">
    <citation type="submission" date="2021-01" db="EMBL/GenBank/DDBJ databases">
        <authorList>
            <person name="Corre E."/>
            <person name="Pelletier E."/>
            <person name="Niang G."/>
            <person name="Scheremetjew M."/>
            <person name="Finn R."/>
            <person name="Kale V."/>
            <person name="Holt S."/>
            <person name="Cochrane G."/>
            <person name="Meng A."/>
            <person name="Brown T."/>
            <person name="Cohen L."/>
        </authorList>
    </citation>
    <scope>NUCLEOTIDE SEQUENCE</scope>
    <source>
        <strain evidence="1">Isolate 1302-5</strain>
    </source>
</reference>
<evidence type="ECO:0000313" key="1">
    <source>
        <dbReference type="EMBL" id="CAE2279484.1"/>
    </source>
</evidence>
<dbReference type="AlphaFoldDB" id="A0A7S4K049"/>
<name>A0A7S4K049_9STRA</name>